<proteinExistence type="predicted"/>
<keyword evidence="3 7" id="KW-0812">Transmembrane</keyword>
<dbReference type="PANTHER" id="PTHR43791:SF36">
    <property type="entry name" value="TRANSPORTER, PUTATIVE (AFU_ORTHOLOGUE AFUA_6G08340)-RELATED"/>
    <property type="match status" value="1"/>
</dbReference>
<dbReference type="FunCoup" id="F4R7A7">
    <property type="interactions" value="76"/>
</dbReference>
<dbReference type="Pfam" id="PF07690">
    <property type="entry name" value="MFS_1"/>
    <property type="match status" value="1"/>
</dbReference>
<evidence type="ECO:0000256" key="7">
    <source>
        <dbReference type="SAM" id="Phobius"/>
    </source>
</evidence>
<dbReference type="FunFam" id="1.20.1250.20:FF:000013">
    <property type="entry name" value="MFS general substrate transporter"/>
    <property type="match status" value="1"/>
</dbReference>
<feature type="transmembrane region" description="Helical" evidence="7">
    <location>
        <begin position="208"/>
        <end position="228"/>
    </location>
</feature>
<gene>
    <name evidence="9" type="ORF">MELLADRAFT_33106</name>
</gene>
<feature type="domain" description="Major facilitator superfamily (MFS) profile" evidence="8">
    <location>
        <begin position="50"/>
        <end position="455"/>
    </location>
</feature>
<feature type="transmembrane region" description="Helical" evidence="7">
    <location>
        <begin position="432"/>
        <end position="451"/>
    </location>
</feature>
<feature type="transmembrane region" description="Helical" evidence="7">
    <location>
        <begin position="91"/>
        <end position="110"/>
    </location>
</feature>
<feature type="transmembrane region" description="Helical" evidence="7">
    <location>
        <begin position="117"/>
        <end position="135"/>
    </location>
</feature>
<feature type="transmembrane region" description="Helical" evidence="7">
    <location>
        <begin position="275"/>
        <end position="299"/>
    </location>
</feature>
<evidence type="ECO:0000256" key="2">
    <source>
        <dbReference type="ARBA" id="ARBA00022448"/>
    </source>
</evidence>
<dbReference type="InterPro" id="IPR036259">
    <property type="entry name" value="MFS_trans_sf"/>
</dbReference>
<dbReference type="RefSeq" id="XP_007405450.1">
    <property type="nucleotide sequence ID" value="XM_007405388.1"/>
</dbReference>
<dbReference type="InterPro" id="IPR011701">
    <property type="entry name" value="MFS"/>
</dbReference>
<dbReference type="HOGENOM" id="CLU_001265_0_1_1"/>
<dbReference type="Proteomes" id="UP000001072">
    <property type="component" value="Unassembled WGS sequence"/>
</dbReference>
<feature type="transmembrane region" description="Helical" evidence="7">
    <location>
        <begin position="399"/>
        <end position="420"/>
    </location>
</feature>
<accession>F4R7A7</accession>
<feature type="transmembrane region" description="Helical" evidence="7">
    <location>
        <begin position="311"/>
        <end position="331"/>
    </location>
</feature>
<feature type="transmembrane region" description="Helical" evidence="7">
    <location>
        <begin position="338"/>
        <end position="358"/>
    </location>
</feature>
<comment type="subcellular location">
    <subcellularLocation>
        <location evidence="1">Membrane</location>
        <topology evidence="1">Multi-pass membrane protein</topology>
    </subcellularLocation>
</comment>
<feature type="region of interest" description="Disordered" evidence="6">
    <location>
        <begin position="1"/>
        <end position="34"/>
    </location>
</feature>
<evidence type="ECO:0000259" key="8">
    <source>
        <dbReference type="PROSITE" id="PS50850"/>
    </source>
</evidence>
<name>F4R7A7_MELLP</name>
<feature type="compositionally biased region" description="Polar residues" evidence="6">
    <location>
        <begin position="18"/>
        <end position="34"/>
    </location>
</feature>
<dbReference type="GeneID" id="18927267"/>
<evidence type="ECO:0000256" key="3">
    <source>
        <dbReference type="ARBA" id="ARBA00022692"/>
    </source>
</evidence>
<evidence type="ECO:0000256" key="4">
    <source>
        <dbReference type="ARBA" id="ARBA00022989"/>
    </source>
</evidence>
<feature type="transmembrane region" description="Helical" evidence="7">
    <location>
        <begin position="364"/>
        <end position="387"/>
    </location>
</feature>
<feature type="transmembrane region" description="Helical" evidence="7">
    <location>
        <begin position="141"/>
        <end position="165"/>
    </location>
</feature>
<organism evidence="10">
    <name type="scientific">Melampsora larici-populina (strain 98AG31 / pathotype 3-4-7)</name>
    <name type="common">Poplar leaf rust fungus</name>
    <dbReference type="NCBI Taxonomy" id="747676"/>
    <lineage>
        <taxon>Eukaryota</taxon>
        <taxon>Fungi</taxon>
        <taxon>Dikarya</taxon>
        <taxon>Basidiomycota</taxon>
        <taxon>Pucciniomycotina</taxon>
        <taxon>Pucciniomycetes</taxon>
        <taxon>Pucciniales</taxon>
        <taxon>Melampsoraceae</taxon>
        <taxon>Melampsora</taxon>
    </lineage>
</organism>
<dbReference type="GO" id="GO:0016020">
    <property type="term" value="C:membrane"/>
    <property type="evidence" value="ECO:0007669"/>
    <property type="project" value="UniProtKB-SubCell"/>
</dbReference>
<evidence type="ECO:0000313" key="10">
    <source>
        <dbReference type="Proteomes" id="UP000001072"/>
    </source>
</evidence>
<dbReference type="GO" id="GO:0022857">
    <property type="term" value="F:transmembrane transporter activity"/>
    <property type="evidence" value="ECO:0007669"/>
    <property type="project" value="InterPro"/>
</dbReference>
<sequence>MVHKRIKSTTNDHDNERTNLISRNPSTYNPQDNVTQEEETKVILKLDFRILPLTALLYLSAYLDRGNLGNARLQGLQSELLNNSDERFSKVLSSFFVTYILLSIPGTLLAKAISPSNAISIGAIIWSTSTTLISLCNTYHQLIFLRLLIGVGEALFGQSVALYYSMWYKKQEVGPRLALFIGAGVSAGGFGGLIAYGISLLGSNTWRLLFLIEGIPSILIALAIIFWLPSRPDGTRFLKTSEKAIVLKRLKEDGVYEVRVDWSGVKRAFTDWKSYAIAVLYSCMNLTLGSVSGFLPSIISSMGHEGPIAQLYSVPPYFVAFLVMTLISIGSSRYNTRAIPIAGVFLVSSIGWMILLLVNGYDHFRYFATFLIVIGGYAAIPLIIGWVSNNTGSESQRAISLGMLNSIGQLLAILSSFLFSNSNWKLGFKVNIFFNLLAMMISILMRSYYIYENKRRDLVFENLDGKHDLSPGMFLLPYELDQSSSST</sequence>
<dbReference type="OrthoDB" id="2985014at2759"/>
<keyword evidence="5 7" id="KW-0472">Membrane</keyword>
<feature type="transmembrane region" description="Helical" evidence="7">
    <location>
        <begin position="177"/>
        <end position="202"/>
    </location>
</feature>
<evidence type="ECO:0000256" key="1">
    <source>
        <dbReference type="ARBA" id="ARBA00004141"/>
    </source>
</evidence>
<dbReference type="VEuPathDB" id="FungiDB:MELLADRAFT_33106"/>
<dbReference type="Gene3D" id="1.20.1250.20">
    <property type="entry name" value="MFS general substrate transporter like domains"/>
    <property type="match status" value="2"/>
</dbReference>
<dbReference type="eggNOG" id="KOG2533">
    <property type="taxonomic scope" value="Eukaryota"/>
</dbReference>
<dbReference type="EMBL" id="GL883092">
    <property type="protein sequence ID" value="EGG11815.1"/>
    <property type="molecule type" value="Genomic_DNA"/>
</dbReference>
<evidence type="ECO:0000256" key="6">
    <source>
        <dbReference type="SAM" id="MobiDB-lite"/>
    </source>
</evidence>
<dbReference type="AlphaFoldDB" id="F4R7A7"/>
<dbReference type="KEGG" id="mlr:MELLADRAFT_33106"/>
<reference evidence="10" key="1">
    <citation type="journal article" date="2011" name="Proc. Natl. Acad. Sci. U.S.A.">
        <title>Obligate biotrophy features unraveled by the genomic analysis of rust fungi.</title>
        <authorList>
            <person name="Duplessis S."/>
            <person name="Cuomo C.A."/>
            <person name="Lin Y.-C."/>
            <person name="Aerts A."/>
            <person name="Tisserant E."/>
            <person name="Veneault-Fourrey C."/>
            <person name="Joly D.L."/>
            <person name="Hacquard S."/>
            <person name="Amselem J."/>
            <person name="Cantarel B.L."/>
            <person name="Chiu R."/>
            <person name="Coutinho P.M."/>
            <person name="Feau N."/>
            <person name="Field M."/>
            <person name="Frey P."/>
            <person name="Gelhaye E."/>
            <person name="Goldberg J."/>
            <person name="Grabherr M.G."/>
            <person name="Kodira C.D."/>
            <person name="Kohler A."/>
            <person name="Kuees U."/>
            <person name="Lindquist E.A."/>
            <person name="Lucas S.M."/>
            <person name="Mago R."/>
            <person name="Mauceli E."/>
            <person name="Morin E."/>
            <person name="Murat C."/>
            <person name="Pangilinan J.L."/>
            <person name="Park R."/>
            <person name="Pearson M."/>
            <person name="Quesneville H."/>
            <person name="Rouhier N."/>
            <person name="Sakthikumar S."/>
            <person name="Salamov A.A."/>
            <person name="Schmutz J."/>
            <person name="Selles B."/>
            <person name="Shapiro H."/>
            <person name="Tanguay P."/>
            <person name="Tuskan G.A."/>
            <person name="Henrissat B."/>
            <person name="Van de Peer Y."/>
            <person name="Rouze P."/>
            <person name="Ellis J.G."/>
            <person name="Dodds P.N."/>
            <person name="Schein J.E."/>
            <person name="Zhong S."/>
            <person name="Hamelin R.C."/>
            <person name="Grigoriev I.V."/>
            <person name="Szabo L.J."/>
            <person name="Martin F."/>
        </authorList>
    </citation>
    <scope>NUCLEOTIDE SEQUENCE [LARGE SCALE GENOMIC DNA]</scope>
    <source>
        <strain evidence="10">98AG31 / pathotype 3-4-7</strain>
    </source>
</reference>
<dbReference type="InterPro" id="IPR020846">
    <property type="entry name" value="MFS_dom"/>
</dbReference>
<dbReference type="PANTHER" id="PTHR43791">
    <property type="entry name" value="PERMEASE-RELATED"/>
    <property type="match status" value="1"/>
</dbReference>
<dbReference type="SUPFAM" id="SSF103473">
    <property type="entry name" value="MFS general substrate transporter"/>
    <property type="match status" value="1"/>
</dbReference>
<dbReference type="PROSITE" id="PS50850">
    <property type="entry name" value="MFS"/>
    <property type="match status" value="1"/>
</dbReference>
<keyword evidence="4 7" id="KW-1133">Transmembrane helix</keyword>
<evidence type="ECO:0000256" key="5">
    <source>
        <dbReference type="ARBA" id="ARBA00023136"/>
    </source>
</evidence>
<keyword evidence="10" id="KW-1185">Reference proteome</keyword>
<dbReference type="InParanoid" id="F4R7A7"/>
<protein>
    <recommendedName>
        <fullName evidence="8">Major facilitator superfamily (MFS) profile domain-containing protein</fullName>
    </recommendedName>
</protein>
<evidence type="ECO:0000313" key="9">
    <source>
        <dbReference type="EMBL" id="EGG11815.1"/>
    </source>
</evidence>
<keyword evidence="2" id="KW-0813">Transport</keyword>